<dbReference type="InterPro" id="IPR045864">
    <property type="entry name" value="aa-tRNA-synth_II/BPL/LPL"/>
</dbReference>
<dbReference type="EMBL" id="LGGS01000010">
    <property type="protein sequence ID" value="KUK83943.1"/>
    <property type="molecule type" value="Genomic_DNA"/>
</dbReference>
<dbReference type="PIRSF" id="PIRSF006503">
    <property type="entry name" value="UCP006503"/>
    <property type="match status" value="1"/>
</dbReference>
<evidence type="ECO:0000313" key="1">
    <source>
        <dbReference type="EMBL" id="KUK83943.1"/>
    </source>
</evidence>
<dbReference type="Pfam" id="PF04017">
    <property type="entry name" value="DUF366"/>
    <property type="match status" value="1"/>
</dbReference>
<dbReference type="Proteomes" id="UP000054705">
    <property type="component" value="Unassembled WGS sequence"/>
</dbReference>
<protein>
    <recommendedName>
        <fullName evidence="3">DUF366 domain-containing protein</fullName>
    </recommendedName>
</protein>
<dbReference type="SUPFAM" id="SSF55681">
    <property type="entry name" value="Class II aaRS and biotin synthetases"/>
    <property type="match status" value="1"/>
</dbReference>
<comment type="caution">
    <text evidence="1">The sequence shown here is derived from an EMBL/GenBank/DDBJ whole genome shotgun (WGS) entry which is preliminary data.</text>
</comment>
<dbReference type="InterPro" id="IPR007162">
    <property type="entry name" value="DUF366"/>
</dbReference>
<dbReference type="Gene3D" id="3.30.930.10">
    <property type="entry name" value="Bira Bifunctional Protein, Domain 2"/>
    <property type="match status" value="1"/>
</dbReference>
<proteinExistence type="predicted"/>
<dbReference type="PATRIC" id="fig|110500.4.peg.308"/>
<evidence type="ECO:0008006" key="3">
    <source>
        <dbReference type="Google" id="ProtNLM"/>
    </source>
</evidence>
<dbReference type="GO" id="GO:0140096">
    <property type="term" value="F:catalytic activity, acting on a protein"/>
    <property type="evidence" value="ECO:0007669"/>
    <property type="project" value="UniProtKB-ARBA"/>
</dbReference>
<dbReference type="AlphaFoldDB" id="A0A101HVP4"/>
<gene>
    <name evidence="1" type="ORF">XD97_0068</name>
</gene>
<name>A0A101HVP4_9FIRM</name>
<reference evidence="2" key="1">
    <citation type="journal article" date="2015" name="MBio">
        <title>Genome-Resolved Metagenomic Analysis Reveals Roles for Candidate Phyla and Other Microbial Community Members in Biogeochemical Transformations in Oil Reservoirs.</title>
        <authorList>
            <person name="Hu P."/>
            <person name="Tom L."/>
            <person name="Singh A."/>
            <person name="Thomas B.C."/>
            <person name="Baker B.J."/>
            <person name="Piceno Y.M."/>
            <person name="Andersen G.L."/>
            <person name="Banfield J.F."/>
        </authorList>
    </citation>
    <scope>NUCLEOTIDE SEQUENCE [LARGE SCALE GENOMIC DNA]</scope>
</reference>
<evidence type="ECO:0000313" key="2">
    <source>
        <dbReference type="Proteomes" id="UP000054705"/>
    </source>
</evidence>
<organism evidence="1 2">
    <name type="scientific">Pelotomaculum thermopropionicum</name>
    <dbReference type="NCBI Taxonomy" id="110500"/>
    <lineage>
        <taxon>Bacteria</taxon>
        <taxon>Bacillati</taxon>
        <taxon>Bacillota</taxon>
        <taxon>Clostridia</taxon>
        <taxon>Eubacteriales</taxon>
        <taxon>Desulfotomaculaceae</taxon>
        <taxon>Pelotomaculum</taxon>
    </lineage>
</organism>
<accession>A0A101HVP4</accession>
<dbReference type="GO" id="GO:0016740">
    <property type="term" value="F:transferase activity"/>
    <property type="evidence" value="ECO:0007669"/>
    <property type="project" value="UniProtKB-ARBA"/>
</dbReference>
<sequence length="187" mass="21181">MHYRFINEVLTYDGTQLSSLWALRNFEIQGDSILSFRGPCMVKTSAMVDLEDVKNNAVIYSTDMLHYIIEHFDLDLEKTILRQRLFISIIKDVIENNTRVNLCRQGDDLYFNEKKMSVSIATLSPVSTMIHTGINISSKDTPVPAAGLADLGVKNNDIARISSFICSQYAQEMKGIRLARCKVRGVR</sequence>